<evidence type="ECO:0000313" key="2">
    <source>
        <dbReference type="EMBL" id="CUA84485.1"/>
    </source>
</evidence>
<evidence type="ECO:0000313" key="3">
    <source>
        <dbReference type="Proteomes" id="UP000182598"/>
    </source>
</evidence>
<dbReference type="EMBL" id="CYHB01000002">
    <property type="protein sequence ID" value="CUA84485.1"/>
    <property type="molecule type" value="Genomic_DNA"/>
</dbReference>
<dbReference type="PROSITE" id="PS51257">
    <property type="entry name" value="PROKAR_LIPOPROTEIN"/>
    <property type="match status" value="1"/>
</dbReference>
<feature type="signal peptide" evidence="1">
    <location>
        <begin position="1"/>
        <end position="21"/>
    </location>
</feature>
<dbReference type="Proteomes" id="UP000182598">
    <property type="component" value="Unassembled WGS sequence"/>
</dbReference>
<dbReference type="OrthoDB" id="6238676at2"/>
<keyword evidence="1" id="KW-0732">Signal</keyword>
<dbReference type="AlphaFoldDB" id="A0A0K6H0S1"/>
<dbReference type="RefSeq" id="WP_055438601.1">
    <property type="nucleotide sequence ID" value="NZ_CYHB01000002.1"/>
</dbReference>
<accession>A0A0K6H0S1</accession>
<name>A0A0K6H0S1_9GAMM</name>
<organism evidence="2 3">
    <name type="scientific">Pseudidiomarina woesei</name>
    <dbReference type="NCBI Taxonomy" id="1381080"/>
    <lineage>
        <taxon>Bacteria</taxon>
        <taxon>Pseudomonadati</taxon>
        <taxon>Pseudomonadota</taxon>
        <taxon>Gammaproteobacteria</taxon>
        <taxon>Alteromonadales</taxon>
        <taxon>Idiomarinaceae</taxon>
        <taxon>Pseudidiomarina</taxon>
    </lineage>
</organism>
<gene>
    <name evidence="2" type="ORF">Ga0061064_0915</name>
</gene>
<protein>
    <submittedName>
        <fullName evidence="2">Uncharacterized protein</fullName>
    </submittedName>
</protein>
<sequence length="90" mass="9860">MKTTIATVVFVSSLLSCPVIAQESAPKDVLESSLSRSIHHDVSAVQQEVKNDNTLDLMQYVSEFKFALNPSSIMATIKETAADILSYPEE</sequence>
<feature type="chain" id="PRO_5005503528" evidence="1">
    <location>
        <begin position="22"/>
        <end position="90"/>
    </location>
</feature>
<reference evidence="3" key="1">
    <citation type="submission" date="2015-08" db="EMBL/GenBank/DDBJ databases">
        <authorList>
            <person name="Varghese N."/>
        </authorList>
    </citation>
    <scope>NUCLEOTIDE SEQUENCE [LARGE SCALE GENOMIC DNA]</scope>
    <source>
        <strain evidence="3">DSM 27808</strain>
    </source>
</reference>
<evidence type="ECO:0000256" key="1">
    <source>
        <dbReference type="SAM" id="SignalP"/>
    </source>
</evidence>
<keyword evidence="3" id="KW-1185">Reference proteome</keyword>
<proteinExistence type="predicted"/>